<dbReference type="FunFam" id="3.30.565.10:FF:000010">
    <property type="entry name" value="Sensor histidine kinase RcsC"/>
    <property type="match status" value="1"/>
</dbReference>
<dbReference type="PRINTS" id="PR00344">
    <property type="entry name" value="BCTRLSENSOR"/>
</dbReference>
<protein>
    <recommendedName>
        <fullName evidence="3">histidine kinase</fullName>
        <ecNumber evidence="3">2.7.13.3</ecNumber>
    </recommendedName>
</protein>
<comment type="subcellular location">
    <subcellularLocation>
        <location evidence="2">Cell membrane</location>
        <topology evidence="2">Multi-pass membrane protein</topology>
    </subcellularLocation>
</comment>
<dbReference type="EC" id="2.7.13.3" evidence="3"/>
<dbReference type="InterPro" id="IPR003594">
    <property type="entry name" value="HATPase_dom"/>
</dbReference>
<feature type="coiled-coil region" evidence="12">
    <location>
        <begin position="336"/>
        <end position="370"/>
    </location>
</feature>
<feature type="domain" description="Histidine kinase" evidence="14">
    <location>
        <begin position="377"/>
        <end position="592"/>
    </location>
</feature>
<evidence type="ECO:0000256" key="9">
    <source>
        <dbReference type="ARBA" id="ARBA00022989"/>
    </source>
</evidence>
<dbReference type="InterPro" id="IPR004358">
    <property type="entry name" value="Sig_transdc_His_kin-like_C"/>
</dbReference>
<dbReference type="InterPro" id="IPR006189">
    <property type="entry name" value="CHASE_dom"/>
</dbReference>
<feature type="transmembrane region" description="Helical" evidence="13">
    <location>
        <begin position="26"/>
        <end position="43"/>
    </location>
</feature>
<evidence type="ECO:0000256" key="5">
    <source>
        <dbReference type="ARBA" id="ARBA00022553"/>
    </source>
</evidence>
<feature type="domain" description="CHASE" evidence="15">
    <location>
        <begin position="124"/>
        <end position="206"/>
    </location>
</feature>
<evidence type="ECO:0000256" key="7">
    <source>
        <dbReference type="ARBA" id="ARBA00022692"/>
    </source>
</evidence>
<evidence type="ECO:0000256" key="13">
    <source>
        <dbReference type="SAM" id="Phobius"/>
    </source>
</evidence>
<dbReference type="Pfam" id="PF02743">
    <property type="entry name" value="dCache_1"/>
    <property type="match status" value="1"/>
</dbReference>
<keyword evidence="9 13" id="KW-1133">Transmembrane helix</keyword>
<evidence type="ECO:0000256" key="10">
    <source>
        <dbReference type="ARBA" id="ARBA00023012"/>
    </source>
</evidence>
<keyword evidence="7 13" id="KW-0812">Transmembrane</keyword>
<dbReference type="SMART" id="SM00388">
    <property type="entry name" value="HisKA"/>
    <property type="match status" value="1"/>
</dbReference>
<dbReference type="InterPro" id="IPR033479">
    <property type="entry name" value="dCache_1"/>
</dbReference>
<evidence type="ECO:0000256" key="4">
    <source>
        <dbReference type="ARBA" id="ARBA00022475"/>
    </source>
</evidence>
<dbReference type="GO" id="GO:0005886">
    <property type="term" value="C:plasma membrane"/>
    <property type="evidence" value="ECO:0007669"/>
    <property type="project" value="UniProtKB-SubCell"/>
</dbReference>
<keyword evidence="6 16" id="KW-0808">Transferase</keyword>
<dbReference type="AlphaFoldDB" id="A0A7G9YIX2"/>
<dbReference type="SMART" id="SM00387">
    <property type="entry name" value="HATPase_c"/>
    <property type="match status" value="1"/>
</dbReference>
<dbReference type="Gene3D" id="3.30.565.10">
    <property type="entry name" value="Histidine kinase-like ATPase, C-terminal domain"/>
    <property type="match status" value="1"/>
</dbReference>
<dbReference type="PROSITE" id="PS50109">
    <property type="entry name" value="HIS_KIN"/>
    <property type="match status" value="1"/>
</dbReference>
<dbReference type="GO" id="GO:0000155">
    <property type="term" value="F:phosphorelay sensor kinase activity"/>
    <property type="evidence" value="ECO:0007669"/>
    <property type="project" value="InterPro"/>
</dbReference>
<keyword evidence="4" id="KW-1003">Cell membrane</keyword>
<evidence type="ECO:0000256" key="1">
    <source>
        <dbReference type="ARBA" id="ARBA00000085"/>
    </source>
</evidence>
<dbReference type="SMART" id="SM01079">
    <property type="entry name" value="CHASE"/>
    <property type="match status" value="1"/>
</dbReference>
<dbReference type="PANTHER" id="PTHR43711:SF30">
    <property type="entry name" value="HISTIDINE KINASE"/>
    <property type="match status" value="1"/>
</dbReference>
<dbReference type="EMBL" id="MT631283">
    <property type="protein sequence ID" value="QNO47956.1"/>
    <property type="molecule type" value="Genomic_DNA"/>
</dbReference>
<dbReference type="PROSITE" id="PS50839">
    <property type="entry name" value="CHASE"/>
    <property type="match status" value="1"/>
</dbReference>
<comment type="catalytic activity">
    <reaction evidence="1">
        <text>ATP + protein L-histidine = ADP + protein N-phospho-L-histidine.</text>
        <dbReference type="EC" id="2.7.13.3"/>
    </reaction>
</comment>
<feature type="transmembrane region" description="Helical" evidence="13">
    <location>
        <begin position="311"/>
        <end position="332"/>
    </location>
</feature>
<evidence type="ECO:0000256" key="3">
    <source>
        <dbReference type="ARBA" id="ARBA00012438"/>
    </source>
</evidence>
<evidence type="ECO:0000259" key="15">
    <source>
        <dbReference type="PROSITE" id="PS50839"/>
    </source>
</evidence>
<reference evidence="16" key="1">
    <citation type="submission" date="2020-06" db="EMBL/GenBank/DDBJ databases">
        <title>Unique genomic features of the anaerobic methanotrophic archaea.</title>
        <authorList>
            <person name="Chadwick G.L."/>
            <person name="Skennerton C.T."/>
            <person name="Laso-Perez R."/>
            <person name="Leu A.O."/>
            <person name="Speth D.R."/>
            <person name="Yu H."/>
            <person name="Morgan-Lang C."/>
            <person name="Hatzenpichler R."/>
            <person name="Goudeau D."/>
            <person name="Malmstrom R."/>
            <person name="Brazelton W.J."/>
            <person name="Woyke T."/>
            <person name="Hallam S.J."/>
            <person name="Tyson G.W."/>
            <person name="Wegener G."/>
            <person name="Boetius A."/>
            <person name="Orphan V."/>
        </authorList>
    </citation>
    <scope>NUCLEOTIDE SEQUENCE</scope>
</reference>
<evidence type="ECO:0000256" key="6">
    <source>
        <dbReference type="ARBA" id="ARBA00022679"/>
    </source>
</evidence>
<proteinExistence type="predicted"/>
<keyword evidence="11 13" id="KW-0472">Membrane</keyword>
<dbReference type="CDD" id="cd18773">
    <property type="entry name" value="PDC1_HK_sensor"/>
    <property type="match status" value="1"/>
</dbReference>
<dbReference type="InterPro" id="IPR050736">
    <property type="entry name" value="Sensor_HK_Regulatory"/>
</dbReference>
<evidence type="ECO:0000256" key="2">
    <source>
        <dbReference type="ARBA" id="ARBA00004651"/>
    </source>
</evidence>
<dbReference type="Pfam" id="PF00512">
    <property type="entry name" value="HisKA"/>
    <property type="match status" value="1"/>
</dbReference>
<dbReference type="SUPFAM" id="SSF55874">
    <property type="entry name" value="ATPase domain of HSP90 chaperone/DNA topoisomerase II/histidine kinase"/>
    <property type="match status" value="1"/>
</dbReference>
<evidence type="ECO:0000313" key="16">
    <source>
        <dbReference type="EMBL" id="QNO47956.1"/>
    </source>
</evidence>
<dbReference type="CDD" id="cd00082">
    <property type="entry name" value="HisKA"/>
    <property type="match status" value="1"/>
</dbReference>
<dbReference type="InterPro" id="IPR036890">
    <property type="entry name" value="HATPase_C_sf"/>
</dbReference>
<keyword evidence="5" id="KW-0597">Phosphoprotein</keyword>
<evidence type="ECO:0000259" key="14">
    <source>
        <dbReference type="PROSITE" id="PS50109"/>
    </source>
</evidence>
<dbReference type="InterPro" id="IPR005467">
    <property type="entry name" value="His_kinase_dom"/>
</dbReference>
<dbReference type="PANTHER" id="PTHR43711">
    <property type="entry name" value="TWO-COMPONENT HISTIDINE KINASE"/>
    <property type="match status" value="1"/>
</dbReference>
<dbReference type="InterPro" id="IPR036097">
    <property type="entry name" value="HisK_dim/P_sf"/>
</dbReference>
<dbReference type="SUPFAM" id="SSF47384">
    <property type="entry name" value="Homodimeric domain of signal transducing histidine kinase"/>
    <property type="match status" value="1"/>
</dbReference>
<accession>A0A7G9YIX2</accession>
<evidence type="ECO:0000256" key="11">
    <source>
        <dbReference type="ARBA" id="ARBA00023136"/>
    </source>
</evidence>
<sequence>MVRSLSNGTYSQPSVSGVPAMSHKKFATLAVAALLIVVVAWFGQVTNQEVGEIVQRQFTEQQLLLTRQAAVGIEWFLEERTVLIEVLAEEVADESPENMTAHFMTVYCRSKGVSPIGFVNSEGVITAGYPVEDVAIGLDLYATNKNTSFDRARDTGETYTTNPLLLVQGGVGSHIGVPVYSDGEFTGVVFATIDISTLSERYLADVIPEGHGHVYLITRIGRSLYDSAHKEMIGKKYIGSFCTDDSSYAEILSEQMQEKEGTGHYFDESSGEWRIVAYTPVVWRDHVWSVATSVPATDVDSLVHSVYRKQILFITIVITIILVGSGSIVLIFSRWNRELENEVERTTEDLKRSNTELESANTRLKELDRLKSEFVSIASHELKTPLTSIKLSMDVMRSLSGSEKDIRTRDELFGIVDRNIERQSRLVNDLLDISRIETGTLKFNLEPVDLYDIIRESVRSMRDIAEEKGISIHADPEGESLAITGDRDRLVQVFVNLIGNALKFTEKGEIRIQVQMVAGHPEIRVSDTGIGIAAEELDRIFDKFHQVDSGLTRVAGGSGLGLAICKGIIEGHGGSIRAESEVGRGSTFVIVL</sequence>
<dbReference type="InterPro" id="IPR003661">
    <property type="entry name" value="HisK_dim/P_dom"/>
</dbReference>
<dbReference type="CDD" id="cd16922">
    <property type="entry name" value="HATPase_EvgS-ArcB-TorS-like"/>
    <property type="match status" value="1"/>
</dbReference>
<dbReference type="Gene3D" id="3.30.450.20">
    <property type="entry name" value="PAS domain"/>
    <property type="match status" value="1"/>
</dbReference>
<gene>
    <name evidence="16" type="primary">sasA</name>
    <name evidence="16" type="ORF">DBNCDMDK_00045</name>
</gene>
<name>A0A7G9YIX2_9EURY</name>
<dbReference type="Gene3D" id="1.10.287.130">
    <property type="match status" value="1"/>
</dbReference>
<keyword evidence="12" id="KW-0175">Coiled coil</keyword>
<keyword evidence="10" id="KW-0902">Two-component regulatory system</keyword>
<keyword evidence="8 16" id="KW-0418">Kinase</keyword>
<organism evidence="16">
    <name type="scientific">Candidatus Methanogaster sp. ANME-2c ERB4</name>
    <dbReference type="NCBI Taxonomy" id="2759911"/>
    <lineage>
        <taxon>Archaea</taxon>
        <taxon>Methanobacteriati</taxon>
        <taxon>Methanobacteriota</taxon>
        <taxon>Stenosarchaea group</taxon>
        <taxon>Methanomicrobia</taxon>
        <taxon>Methanosarcinales</taxon>
        <taxon>ANME-2 cluster</taxon>
        <taxon>Candidatus Methanogasteraceae</taxon>
        <taxon>Candidatus Methanogaster</taxon>
    </lineage>
</organism>
<evidence type="ECO:0000256" key="12">
    <source>
        <dbReference type="SAM" id="Coils"/>
    </source>
</evidence>
<dbReference type="Pfam" id="PF02518">
    <property type="entry name" value="HATPase_c"/>
    <property type="match status" value="1"/>
</dbReference>
<evidence type="ECO:0000256" key="8">
    <source>
        <dbReference type="ARBA" id="ARBA00022777"/>
    </source>
</evidence>